<feature type="non-terminal residue" evidence="2">
    <location>
        <position position="1"/>
    </location>
</feature>
<dbReference type="Pfam" id="PF03184">
    <property type="entry name" value="DDE_1"/>
    <property type="match status" value="1"/>
</dbReference>
<gene>
    <name evidence="2" type="ORF">K435DRAFT_632182</name>
</gene>
<dbReference type="GO" id="GO:0003676">
    <property type="term" value="F:nucleic acid binding"/>
    <property type="evidence" value="ECO:0007669"/>
    <property type="project" value="InterPro"/>
</dbReference>
<dbReference type="Proteomes" id="UP000297245">
    <property type="component" value="Unassembled WGS sequence"/>
</dbReference>
<evidence type="ECO:0000259" key="1">
    <source>
        <dbReference type="Pfam" id="PF03184"/>
    </source>
</evidence>
<keyword evidence="3" id="KW-1185">Reference proteome</keyword>
<evidence type="ECO:0000313" key="2">
    <source>
        <dbReference type="EMBL" id="THU76175.1"/>
    </source>
</evidence>
<organism evidence="2 3">
    <name type="scientific">Dendrothele bispora (strain CBS 962.96)</name>
    <dbReference type="NCBI Taxonomy" id="1314807"/>
    <lineage>
        <taxon>Eukaryota</taxon>
        <taxon>Fungi</taxon>
        <taxon>Dikarya</taxon>
        <taxon>Basidiomycota</taxon>
        <taxon>Agaricomycotina</taxon>
        <taxon>Agaricomycetes</taxon>
        <taxon>Agaricomycetidae</taxon>
        <taxon>Agaricales</taxon>
        <taxon>Agaricales incertae sedis</taxon>
        <taxon>Dendrothele</taxon>
    </lineage>
</organism>
<accession>A0A4V4HAN6</accession>
<dbReference type="AlphaFoldDB" id="A0A4V4HAN6"/>
<name>A0A4V4HAN6_DENBC</name>
<feature type="domain" description="DDE-1" evidence="1">
    <location>
        <begin position="1"/>
        <end position="88"/>
    </location>
</feature>
<proteinExistence type="predicted"/>
<sequence length="98" mass="10966">DGHNSHTTYHFCEFAEKHKIIILCLPPHTTHRLQPCDVGAFGPLSSAWRKLVSNLTVQGIPIRKNNFLKHYSYARGKALTTVTIKAAFLKTGIEPVDP</sequence>
<protein>
    <recommendedName>
        <fullName evidence="1">DDE-1 domain-containing protein</fullName>
    </recommendedName>
</protein>
<dbReference type="InterPro" id="IPR004875">
    <property type="entry name" value="DDE_SF_endonuclease_dom"/>
</dbReference>
<reference evidence="2 3" key="1">
    <citation type="journal article" date="2019" name="Nat. Ecol. Evol.">
        <title>Megaphylogeny resolves global patterns of mushroom evolution.</title>
        <authorList>
            <person name="Varga T."/>
            <person name="Krizsan K."/>
            <person name="Foldi C."/>
            <person name="Dima B."/>
            <person name="Sanchez-Garcia M."/>
            <person name="Sanchez-Ramirez S."/>
            <person name="Szollosi G.J."/>
            <person name="Szarkandi J.G."/>
            <person name="Papp V."/>
            <person name="Albert L."/>
            <person name="Andreopoulos W."/>
            <person name="Angelini C."/>
            <person name="Antonin V."/>
            <person name="Barry K.W."/>
            <person name="Bougher N.L."/>
            <person name="Buchanan P."/>
            <person name="Buyck B."/>
            <person name="Bense V."/>
            <person name="Catcheside P."/>
            <person name="Chovatia M."/>
            <person name="Cooper J."/>
            <person name="Damon W."/>
            <person name="Desjardin D."/>
            <person name="Finy P."/>
            <person name="Geml J."/>
            <person name="Haridas S."/>
            <person name="Hughes K."/>
            <person name="Justo A."/>
            <person name="Karasinski D."/>
            <person name="Kautmanova I."/>
            <person name="Kiss B."/>
            <person name="Kocsube S."/>
            <person name="Kotiranta H."/>
            <person name="LaButti K.M."/>
            <person name="Lechner B.E."/>
            <person name="Liimatainen K."/>
            <person name="Lipzen A."/>
            <person name="Lukacs Z."/>
            <person name="Mihaltcheva S."/>
            <person name="Morgado L.N."/>
            <person name="Niskanen T."/>
            <person name="Noordeloos M.E."/>
            <person name="Ohm R.A."/>
            <person name="Ortiz-Santana B."/>
            <person name="Ovrebo C."/>
            <person name="Racz N."/>
            <person name="Riley R."/>
            <person name="Savchenko A."/>
            <person name="Shiryaev A."/>
            <person name="Soop K."/>
            <person name="Spirin V."/>
            <person name="Szebenyi C."/>
            <person name="Tomsovsky M."/>
            <person name="Tulloss R.E."/>
            <person name="Uehling J."/>
            <person name="Grigoriev I.V."/>
            <person name="Vagvolgyi C."/>
            <person name="Papp T."/>
            <person name="Martin F.M."/>
            <person name="Miettinen O."/>
            <person name="Hibbett D.S."/>
            <person name="Nagy L.G."/>
        </authorList>
    </citation>
    <scope>NUCLEOTIDE SEQUENCE [LARGE SCALE GENOMIC DNA]</scope>
    <source>
        <strain evidence="2 3">CBS 962.96</strain>
    </source>
</reference>
<feature type="non-terminal residue" evidence="2">
    <location>
        <position position="98"/>
    </location>
</feature>
<dbReference type="OrthoDB" id="3064354at2759"/>
<evidence type="ECO:0000313" key="3">
    <source>
        <dbReference type="Proteomes" id="UP000297245"/>
    </source>
</evidence>
<dbReference type="EMBL" id="ML181109">
    <property type="protein sequence ID" value="THU76175.1"/>
    <property type="molecule type" value="Genomic_DNA"/>
</dbReference>